<feature type="signal peptide" evidence="6">
    <location>
        <begin position="1"/>
        <end position="26"/>
    </location>
</feature>
<dbReference type="SMART" id="SM00369">
    <property type="entry name" value="LRR_TYP"/>
    <property type="match status" value="9"/>
</dbReference>
<evidence type="ECO:0000313" key="7">
    <source>
        <dbReference type="EMBL" id="KAK6306442.1"/>
    </source>
</evidence>
<protein>
    <recommendedName>
        <fullName evidence="9">Leucine rich repeat transmembrane neuronal 4 like 2</fullName>
    </recommendedName>
</protein>
<keyword evidence="1" id="KW-0433">Leucine-rich repeat</keyword>
<accession>A0AAN8QYK0</accession>
<dbReference type="PANTHER" id="PTHR45712:SF19">
    <property type="entry name" value="LEUCINE-RICH REPEAT TRANSMEMBRANE NEURONAL PROTEIN 2"/>
    <property type="match status" value="1"/>
</dbReference>
<keyword evidence="2 6" id="KW-0732">Signal</keyword>
<feature type="transmembrane region" description="Helical" evidence="5">
    <location>
        <begin position="449"/>
        <end position="471"/>
    </location>
</feature>
<dbReference type="FunFam" id="3.80.10.10:FF:000770">
    <property type="entry name" value="Uncharacterized protein"/>
    <property type="match status" value="1"/>
</dbReference>
<sequence>MGSLVWDSRLSCLLLLASFLLLLSKGERMCPASCRCEGKIVYCESGIFQDIPENISTGCQGLSLRYNSLLTLLPYQFAHLNQLIWLYLDHNSITVIDSLAFQGVRRLKELILSSNKITLLQNKTFNAVPNLRNLDLSYNQLQSLQPGHFYGLRKLQNLHLRSNGLNRIPVRTFLECRNLEFLDLGYNHLRTLTRTTFLGLFRLKELHLEHNKFSRIHFFLFPRLTNLQVLYLQWNRIRAINQGLPWIWHTLQKLDLSGNDIQILDPAVFQCMPNLQILNLESNKLSNVSQDTVSAWVSITTISLVGNAWDCSPTICPLVTWLKNFRGSKDINMICSSPKSVQGDRVMDIVRNYTICVDITVVDQTTAMIMRQTTASVVDTKKPTTHLSATTTINQGLPASTVQRLTPQPVSPIVTDKDTTESILMTSISPESSSFFPEPEFEHMAFHKIIAGSVALFLSVSLILLVIYVSWRRYPNSMRQLQQHSVNHKRRKKARKQELNLNSQLQEYYLTYHSNSETMDALVNETRACTCTISGSRECEV</sequence>
<dbReference type="InterPro" id="IPR003591">
    <property type="entry name" value="Leu-rich_rpt_typical-subtyp"/>
</dbReference>
<gene>
    <name evidence="7" type="ORF">J4Q44_G00233670</name>
</gene>
<dbReference type="SUPFAM" id="SSF52058">
    <property type="entry name" value="L domain-like"/>
    <property type="match status" value="1"/>
</dbReference>
<reference evidence="7 8" key="1">
    <citation type="submission" date="2021-04" db="EMBL/GenBank/DDBJ databases">
        <authorList>
            <person name="De Guttry C."/>
            <person name="Zahm M."/>
            <person name="Klopp C."/>
            <person name="Cabau C."/>
            <person name="Louis A."/>
            <person name="Berthelot C."/>
            <person name="Parey E."/>
            <person name="Roest Crollius H."/>
            <person name="Montfort J."/>
            <person name="Robinson-Rechavi M."/>
            <person name="Bucao C."/>
            <person name="Bouchez O."/>
            <person name="Gislard M."/>
            <person name="Lluch J."/>
            <person name="Milhes M."/>
            <person name="Lampietro C."/>
            <person name="Lopez Roques C."/>
            <person name="Donnadieu C."/>
            <person name="Braasch I."/>
            <person name="Desvignes T."/>
            <person name="Postlethwait J."/>
            <person name="Bobe J."/>
            <person name="Wedekind C."/>
            <person name="Guiguen Y."/>
        </authorList>
    </citation>
    <scope>NUCLEOTIDE SEQUENCE [LARGE SCALE GENOMIC DNA]</scope>
    <source>
        <strain evidence="7">Cs_M1</strain>
        <tissue evidence="7">Blood</tissue>
    </source>
</reference>
<evidence type="ECO:0000256" key="6">
    <source>
        <dbReference type="SAM" id="SignalP"/>
    </source>
</evidence>
<dbReference type="PRINTS" id="PR00019">
    <property type="entry name" value="LEURICHRPT"/>
</dbReference>
<name>A0AAN8QYK0_9TELE</name>
<evidence type="ECO:0000256" key="3">
    <source>
        <dbReference type="ARBA" id="ARBA00022737"/>
    </source>
</evidence>
<keyword evidence="8" id="KW-1185">Reference proteome</keyword>
<comment type="caution">
    <text evidence="7">The sequence shown here is derived from an EMBL/GenBank/DDBJ whole genome shotgun (WGS) entry which is preliminary data.</text>
</comment>
<dbReference type="InterPro" id="IPR001611">
    <property type="entry name" value="Leu-rich_rpt"/>
</dbReference>
<evidence type="ECO:0000256" key="1">
    <source>
        <dbReference type="ARBA" id="ARBA00022614"/>
    </source>
</evidence>
<keyword evidence="3" id="KW-0677">Repeat</keyword>
<organism evidence="7 8">
    <name type="scientific">Coregonus suidteri</name>
    <dbReference type="NCBI Taxonomy" id="861788"/>
    <lineage>
        <taxon>Eukaryota</taxon>
        <taxon>Metazoa</taxon>
        <taxon>Chordata</taxon>
        <taxon>Craniata</taxon>
        <taxon>Vertebrata</taxon>
        <taxon>Euteleostomi</taxon>
        <taxon>Actinopterygii</taxon>
        <taxon>Neopterygii</taxon>
        <taxon>Teleostei</taxon>
        <taxon>Protacanthopterygii</taxon>
        <taxon>Salmoniformes</taxon>
        <taxon>Salmonidae</taxon>
        <taxon>Coregoninae</taxon>
        <taxon>Coregonus</taxon>
    </lineage>
</organism>
<dbReference type="PROSITE" id="PS51450">
    <property type="entry name" value="LRR"/>
    <property type="match status" value="3"/>
</dbReference>
<dbReference type="InterPro" id="IPR032675">
    <property type="entry name" value="LRR_dom_sf"/>
</dbReference>
<keyword evidence="5" id="KW-0812">Transmembrane</keyword>
<evidence type="ECO:0008006" key="9">
    <source>
        <dbReference type="Google" id="ProtNLM"/>
    </source>
</evidence>
<keyword evidence="5" id="KW-0472">Membrane</keyword>
<dbReference type="AlphaFoldDB" id="A0AAN8QYK0"/>
<dbReference type="SMART" id="SM00365">
    <property type="entry name" value="LRR_SD22"/>
    <property type="match status" value="5"/>
</dbReference>
<keyword evidence="4" id="KW-0325">Glycoprotein</keyword>
<evidence type="ECO:0000256" key="5">
    <source>
        <dbReference type="SAM" id="Phobius"/>
    </source>
</evidence>
<feature type="chain" id="PRO_5042849019" description="Leucine rich repeat transmembrane neuronal 4 like 2" evidence="6">
    <location>
        <begin position="27"/>
        <end position="541"/>
    </location>
</feature>
<evidence type="ECO:0000313" key="8">
    <source>
        <dbReference type="Proteomes" id="UP001356427"/>
    </source>
</evidence>
<evidence type="ECO:0000256" key="2">
    <source>
        <dbReference type="ARBA" id="ARBA00022729"/>
    </source>
</evidence>
<evidence type="ECO:0000256" key="4">
    <source>
        <dbReference type="ARBA" id="ARBA00023180"/>
    </source>
</evidence>
<dbReference type="Gene3D" id="3.80.10.10">
    <property type="entry name" value="Ribonuclease Inhibitor"/>
    <property type="match status" value="1"/>
</dbReference>
<keyword evidence="5" id="KW-1133">Transmembrane helix</keyword>
<dbReference type="GO" id="GO:0005615">
    <property type="term" value="C:extracellular space"/>
    <property type="evidence" value="ECO:0007669"/>
    <property type="project" value="TreeGrafter"/>
</dbReference>
<dbReference type="Proteomes" id="UP001356427">
    <property type="component" value="Unassembled WGS sequence"/>
</dbReference>
<dbReference type="Pfam" id="PF13855">
    <property type="entry name" value="LRR_8"/>
    <property type="match status" value="2"/>
</dbReference>
<dbReference type="EMBL" id="JAGTTL010000021">
    <property type="protein sequence ID" value="KAK6306442.1"/>
    <property type="molecule type" value="Genomic_DNA"/>
</dbReference>
<dbReference type="PANTHER" id="PTHR45712">
    <property type="entry name" value="AGAP008170-PA"/>
    <property type="match status" value="1"/>
</dbReference>
<dbReference type="InterPro" id="IPR050333">
    <property type="entry name" value="SLRP"/>
</dbReference>
<proteinExistence type="predicted"/>